<protein>
    <submittedName>
        <fullName evidence="1">Uncharacterized protein</fullName>
    </submittedName>
</protein>
<accession>A0A5B9N5J1</accession>
<evidence type="ECO:0000313" key="1">
    <source>
        <dbReference type="EMBL" id="QEG08749.1"/>
    </source>
</evidence>
<evidence type="ECO:0000313" key="2">
    <source>
        <dbReference type="Proteomes" id="UP000325103"/>
    </source>
</evidence>
<reference evidence="1 2" key="1">
    <citation type="submission" date="2019-04" db="EMBL/GenBank/DDBJ databases">
        <title>Nine Novel Phages from a Plateau Lake in Southwest China Provide Insights into Aeromonas Phage Diversity.</title>
        <authorList>
            <person name="Xiao W."/>
            <person name="Bai M."/>
            <person name="Wang Y."/>
            <person name="Cui X."/>
        </authorList>
    </citation>
    <scope>NUCLEOTIDE SEQUENCE [LARGE SCALE GENOMIC DNA]</scope>
</reference>
<name>A0A5B9N5J1_9CAUD</name>
<organism evidence="1 2">
    <name type="scientific">Aeromonas phage 4L372XY</name>
    <dbReference type="NCBI Taxonomy" id="2588520"/>
    <lineage>
        <taxon>Viruses</taxon>
        <taxon>Duplodnaviria</taxon>
        <taxon>Heunggongvirae</taxon>
        <taxon>Uroviricota</taxon>
        <taxon>Caudoviricetes</taxon>
        <taxon>Plateaulakevirus</taxon>
        <taxon>Plateaulakevirus pv4L372XY</taxon>
    </lineage>
</organism>
<dbReference type="RefSeq" id="YP_009846833.1">
    <property type="nucleotide sequence ID" value="NC_048772.1"/>
</dbReference>
<dbReference type="Proteomes" id="UP000325103">
    <property type="component" value="Segment"/>
</dbReference>
<dbReference type="GeneID" id="55617205"/>
<proteinExistence type="predicted"/>
<dbReference type="KEGG" id="vg:55617205"/>
<dbReference type="EMBL" id="MK813941">
    <property type="protein sequence ID" value="QEG08749.1"/>
    <property type="molecule type" value="Genomic_DNA"/>
</dbReference>
<sequence>MAYYSVQEAVDTFLVNYEDLTKAILKAQVRKNTAKSKVKYEFWLEVENKLKEMKGKKKNKWED</sequence>
<gene>
    <name evidence="1" type="primary">4L372XY_034</name>
</gene>
<keyword evidence="2" id="KW-1185">Reference proteome</keyword>